<dbReference type="GO" id="GO:0005524">
    <property type="term" value="F:ATP binding"/>
    <property type="evidence" value="ECO:0007669"/>
    <property type="project" value="UniProtKB-UniRule"/>
</dbReference>
<dbReference type="HAMAP" id="MF_00204">
    <property type="entry name" value="UvrB"/>
    <property type="match status" value="1"/>
</dbReference>
<dbReference type="InterPro" id="IPR001943">
    <property type="entry name" value="UVR_dom"/>
</dbReference>
<keyword evidence="4 13" id="KW-0547">Nucleotide-binding</keyword>
<evidence type="ECO:0000256" key="3">
    <source>
        <dbReference type="ARBA" id="ARBA00022490"/>
    </source>
</evidence>
<evidence type="ECO:0000313" key="19">
    <source>
        <dbReference type="EMBL" id="QXL90027.1"/>
    </source>
</evidence>
<evidence type="ECO:0000313" key="20">
    <source>
        <dbReference type="Proteomes" id="UP000693972"/>
    </source>
</evidence>
<dbReference type="InterPro" id="IPR036876">
    <property type="entry name" value="UVR_dom_sf"/>
</dbReference>
<dbReference type="InterPro" id="IPR014001">
    <property type="entry name" value="Helicase_ATP-bd"/>
</dbReference>
<evidence type="ECO:0000256" key="14">
    <source>
        <dbReference type="RuleBase" id="RU003587"/>
    </source>
</evidence>
<evidence type="ECO:0000256" key="15">
    <source>
        <dbReference type="SAM" id="Coils"/>
    </source>
</evidence>
<keyword evidence="3 13" id="KW-0963">Cytoplasm</keyword>
<dbReference type="EMBL" id="JAIMBW010000001">
    <property type="protein sequence ID" value="MBY4893377.1"/>
    <property type="molecule type" value="Genomic_DNA"/>
</dbReference>
<dbReference type="CDD" id="cd17916">
    <property type="entry name" value="DEXHc_UvrB"/>
    <property type="match status" value="1"/>
</dbReference>
<evidence type="ECO:0000256" key="6">
    <source>
        <dbReference type="ARBA" id="ARBA00022769"/>
    </source>
</evidence>
<dbReference type="Proteomes" id="UP000693972">
    <property type="component" value="Unassembled WGS sequence"/>
</dbReference>
<dbReference type="NCBIfam" id="TIGR00631">
    <property type="entry name" value="uvrb"/>
    <property type="match status" value="1"/>
</dbReference>
<dbReference type="InterPro" id="IPR041471">
    <property type="entry name" value="UvrB_inter"/>
</dbReference>
<proteinExistence type="inferred from homology"/>
<feature type="binding site" evidence="13">
    <location>
        <begin position="41"/>
        <end position="48"/>
    </location>
    <ligand>
        <name>ATP</name>
        <dbReference type="ChEBI" id="CHEBI:30616"/>
    </ligand>
</feature>
<dbReference type="GO" id="GO:0009381">
    <property type="term" value="F:excinuclease ABC activity"/>
    <property type="evidence" value="ECO:0007669"/>
    <property type="project" value="UniProtKB-UniRule"/>
</dbReference>
<dbReference type="GO" id="GO:0009432">
    <property type="term" value="P:SOS response"/>
    <property type="evidence" value="ECO:0007669"/>
    <property type="project" value="UniProtKB-UniRule"/>
</dbReference>
<keyword evidence="5 13" id="KW-0227">DNA damage</keyword>
<evidence type="ECO:0000256" key="16">
    <source>
        <dbReference type="SAM" id="MobiDB-lite"/>
    </source>
</evidence>
<comment type="domain">
    <text evidence="13">The beta-hairpin motif is involved in DNA binding.</text>
</comment>
<evidence type="ECO:0000256" key="12">
    <source>
        <dbReference type="ARBA" id="ARBA00029504"/>
    </source>
</evidence>
<dbReference type="PANTHER" id="PTHR24029">
    <property type="entry name" value="UVRABC SYSTEM PROTEIN B"/>
    <property type="match status" value="1"/>
</dbReference>
<keyword evidence="6 13" id="KW-0228">DNA excision</keyword>
<comment type="subcellular location">
    <subcellularLocation>
        <location evidence="1 13 14">Cytoplasm</location>
    </subcellularLocation>
</comment>
<dbReference type="GO" id="GO:0005737">
    <property type="term" value="C:cytoplasm"/>
    <property type="evidence" value="ECO:0007669"/>
    <property type="project" value="UniProtKB-SubCell"/>
</dbReference>
<dbReference type="SUPFAM" id="SSF52540">
    <property type="entry name" value="P-loop containing nucleoside triphosphate hydrolases"/>
    <property type="match status" value="2"/>
</dbReference>
<dbReference type="Gene3D" id="4.10.860.10">
    <property type="entry name" value="UVR domain"/>
    <property type="match status" value="1"/>
</dbReference>
<comment type="subunit">
    <text evidence="11 13 14">Forms a heterotetramer with UvrA during the search for lesions. Interacts with UvrC in an incision complex.</text>
</comment>
<feature type="domain" description="Helicase ATP-binding" evidence="17">
    <location>
        <begin position="11"/>
        <end position="428"/>
    </location>
</feature>
<dbReference type="Gene3D" id="6.10.140.240">
    <property type="match status" value="1"/>
</dbReference>
<keyword evidence="20" id="KW-1185">Reference proteome</keyword>
<dbReference type="InterPro" id="IPR001650">
    <property type="entry name" value="Helicase_C-like"/>
</dbReference>
<evidence type="ECO:0000259" key="17">
    <source>
        <dbReference type="SMART" id="SM00487"/>
    </source>
</evidence>
<dbReference type="Pfam" id="PF02151">
    <property type="entry name" value="UVR"/>
    <property type="match status" value="1"/>
</dbReference>
<evidence type="ECO:0000256" key="2">
    <source>
        <dbReference type="ARBA" id="ARBA00008533"/>
    </source>
</evidence>
<evidence type="ECO:0000256" key="10">
    <source>
        <dbReference type="ARBA" id="ARBA00023236"/>
    </source>
</evidence>
<dbReference type="InterPro" id="IPR004807">
    <property type="entry name" value="UvrB"/>
</dbReference>
<keyword evidence="9 13" id="KW-0234">DNA repair</keyword>
<evidence type="ECO:0000256" key="11">
    <source>
        <dbReference type="ARBA" id="ARBA00026033"/>
    </source>
</evidence>
<feature type="short sequence motif" description="Beta-hairpin" evidence="13">
    <location>
        <begin position="94"/>
        <end position="117"/>
    </location>
</feature>
<dbReference type="Pfam" id="PF17757">
    <property type="entry name" value="UvrB_inter"/>
    <property type="match status" value="1"/>
</dbReference>
<feature type="coiled-coil region" evidence="15">
    <location>
        <begin position="622"/>
        <end position="649"/>
    </location>
</feature>
<gene>
    <name evidence="13 19" type="primary">uvrB</name>
    <name evidence="19" type="ORF">KUL25_11440</name>
</gene>
<organism evidence="19">
    <name type="scientific">Gymnodinialimonas phycosphaerae</name>
    <dbReference type="NCBI Taxonomy" id="2841589"/>
    <lineage>
        <taxon>Bacteria</taxon>
        <taxon>Pseudomonadati</taxon>
        <taxon>Pseudomonadota</taxon>
        <taxon>Alphaproteobacteria</taxon>
        <taxon>Rhodobacterales</taxon>
        <taxon>Paracoccaceae</taxon>
        <taxon>Gymnodinialimonas</taxon>
    </lineage>
</organism>
<dbReference type="InterPro" id="IPR024759">
    <property type="entry name" value="UvrB_YAD/RRR_dom"/>
</dbReference>
<comment type="similarity">
    <text evidence="2 13 14">Belongs to the UvrB family.</text>
</comment>
<evidence type="ECO:0000256" key="5">
    <source>
        <dbReference type="ARBA" id="ARBA00022763"/>
    </source>
</evidence>
<dbReference type="EMBL" id="CP078073">
    <property type="protein sequence ID" value="QXL90027.1"/>
    <property type="molecule type" value="Genomic_DNA"/>
</dbReference>
<dbReference type="SMART" id="SM00490">
    <property type="entry name" value="HELICc"/>
    <property type="match status" value="1"/>
</dbReference>
<dbReference type="PANTHER" id="PTHR24029:SF0">
    <property type="entry name" value="UVRABC SYSTEM PROTEIN B"/>
    <property type="match status" value="1"/>
</dbReference>
<sequence length="707" mass="79667">MEGGKQFVLRTEFEPAGDQPTAIAELSEGIINGERDQVLLGATGTGKTFTMAKMIEETQRPAIILAPNKTLAAQLYGEFKNFFPDNAVEYFVSYYDYYQPEAYVARSDTYIEKESQINEQIDRMRHSATRALLERDDVIIVASVSCIYGIGSVETYGAMTQDLHAGQEYDQRKVIADLVAQQYRRNDAAFQRGTFRVRGDSLEVWPAHLEDSAWKLSFFGEELESITEFDPLTGQKTGTFDKIRIYANSHYVTPRPTMQQAMKGIKAELAMRLKQMIDEGKLLEAQRLEQRTNFDLEMLEATGVCNGIENYSRYLTGRAPGEPPPTLFEYIPDNAIVFADESHVSVPQIGGMYRGDYRRKFTLAEHGFRLPSCMDNRPLKFEEWDAMRPQSVFVSATPAAWELEQAGGVFTEQVIRPTGLIDPVIEIRPVNMQVDDLLDEVRKVAADGFRTLVTTLTKRMAEDLTEYMHEQGIRVRYMHSDIDTLERIEILRDLRLGAFDVLIGINLLREGLDIPECGLVAILDADKEGFLRSETSLIQTIGRAARNAEGRVIMYADKITGSMERAMRETERRRVKQLAYNEEHGITPATIKKNVDDILMGVYVGDTDQSRVTAKVDKPLVGANLQAHLEGLRDKMRKAAENLEFEEAARLRDEVKRLETVELAIADDPLARQAAVEAAVEDSQKASGRSTAGKPGQRGGNVKRRKR</sequence>
<evidence type="ECO:0000259" key="18">
    <source>
        <dbReference type="SMART" id="SM00490"/>
    </source>
</evidence>
<dbReference type="InterPro" id="IPR006935">
    <property type="entry name" value="Helicase/UvrB_N"/>
</dbReference>
<evidence type="ECO:0000256" key="13">
    <source>
        <dbReference type="HAMAP-Rule" id="MF_00204"/>
    </source>
</evidence>
<dbReference type="Pfam" id="PF00271">
    <property type="entry name" value="Helicase_C"/>
    <property type="match status" value="1"/>
</dbReference>
<keyword evidence="15" id="KW-0175">Coiled coil</keyword>
<protein>
    <recommendedName>
        <fullName evidence="12 13">UvrABC system protein B</fullName>
        <shortName evidence="13">Protein UvrB</shortName>
    </recommendedName>
    <alternativeName>
        <fullName evidence="13">Excinuclease ABC subunit B</fullName>
    </alternativeName>
</protein>
<dbReference type="Pfam" id="PF04851">
    <property type="entry name" value="ResIII"/>
    <property type="match status" value="1"/>
</dbReference>
<dbReference type="GO" id="GO:0016887">
    <property type="term" value="F:ATP hydrolysis activity"/>
    <property type="evidence" value="ECO:0007669"/>
    <property type="project" value="InterPro"/>
</dbReference>
<dbReference type="SMART" id="SM00487">
    <property type="entry name" value="DEXDc"/>
    <property type="match status" value="1"/>
</dbReference>
<dbReference type="SUPFAM" id="SSF46600">
    <property type="entry name" value="C-terminal UvrC-binding domain of UvrB"/>
    <property type="match status" value="1"/>
</dbReference>
<dbReference type="InterPro" id="IPR027417">
    <property type="entry name" value="P-loop_NTPase"/>
</dbReference>
<dbReference type="GO" id="GO:0003677">
    <property type="term" value="F:DNA binding"/>
    <property type="evidence" value="ECO:0007669"/>
    <property type="project" value="UniProtKB-UniRule"/>
</dbReference>
<dbReference type="AlphaFoldDB" id="A0A975TYQ8"/>
<feature type="region of interest" description="Disordered" evidence="16">
    <location>
        <begin position="676"/>
        <end position="707"/>
    </location>
</feature>
<dbReference type="Gene3D" id="3.40.50.300">
    <property type="entry name" value="P-loop containing nucleotide triphosphate hydrolases"/>
    <property type="match status" value="3"/>
</dbReference>
<evidence type="ECO:0000256" key="9">
    <source>
        <dbReference type="ARBA" id="ARBA00023204"/>
    </source>
</evidence>
<comment type="function">
    <text evidence="13">The UvrABC repair system catalyzes the recognition and processing of DNA lesions. A damage recognition complex composed of 2 UvrA and 2 UvrB subunits scans DNA for abnormalities. Upon binding of the UvrA(2)B(2) complex to a putative damaged site, the DNA wraps around one UvrB monomer. DNA wrap is dependent on ATP binding by UvrB and probably causes local melting of the DNA helix, facilitating insertion of UvrB beta-hairpin between the DNA strands. Then UvrB probes one DNA strand for the presence of a lesion. If a lesion is found the UvrA subunits dissociate and the UvrB-DNA preincision complex is formed. This complex is subsequently bound by UvrC and the second UvrB is released. If no lesion is found, the DNA wraps around the other UvrB subunit that will check the other stand for damage.</text>
</comment>
<keyword evidence="7 13" id="KW-0067">ATP-binding</keyword>
<dbReference type="GO" id="GO:0006289">
    <property type="term" value="P:nucleotide-excision repair"/>
    <property type="evidence" value="ECO:0007669"/>
    <property type="project" value="UniProtKB-UniRule"/>
</dbReference>
<evidence type="ECO:0000256" key="7">
    <source>
        <dbReference type="ARBA" id="ARBA00022840"/>
    </source>
</evidence>
<keyword evidence="19" id="KW-0378">Hydrolase</keyword>
<evidence type="ECO:0000256" key="8">
    <source>
        <dbReference type="ARBA" id="ARBA00022881"/>
    </source>
</evidence>
<reference evidence="19 20" key="1">
    <citation type="submission" date="2021-07" db="EMBL/GenBank/DDBJ databases">
        <title>Karlodiniumbacter phycospheric gen. nov., sp. nov., a phycosphere bacterium isolated from karlodinium veneficum.</title>
        <authorList>
            <person name="Peng Y."/>
            <person name="Jiang L."/>
            <person name="Lee J."/>
        </authorList>
    </citation>
    <scope>NUCLEOTIDE SEQUENCE</scope>
    <source>
        <strain evidence="19 20">N5</strain>
    </source>
</reference>
<name>A0A975TYQ8_9RHOB</name>
<feature type="domain" description="Helicase C-terminal" evidence="18">
    <location>
        <begin position="462"/>
        <end position="548"/>
    </location>
</feature>
<evidence type="ECO:0000256" key="1">
    <source>
        <dbReference type="ARBA" id="ARBA00004496"/>
    </source>
</evidence>
<dbReference type="GO" id="GO:0009380">
    <property type="term" value="C:excinuclease repair complex"/>
    <property type="evidence" value="ECO:0007669"/>
    <property type="project" value="InterPro"/>
</dbReference>
<dbReference type="CDD" id="cd18790">
    <property type="entry name" value="SF2_C_UvrB"/>
    <property type="match status" value="1"/>
</dbReference>
<keyword evidence="10 13" id="KW-0742">SOS response</keyword>
<evidence type="ECO:0000256" key="4">
    <source>
        <dbReference type="ARBA" id="ARBA00022741"/>
    </source>
</evidence>
<accession>A0A975TYQ8</accession>
<dbReference type="NCBIfam" id="NF003673">
    <property type="entry name" value="PRK05298.1"/>
    <property type="match status" value="1"/>
</dbReference>
<dbReference type="Pfam" id="PF12344">
    <property type="entry name" value="UvrB"/>
    <property type="match status" value="1"/>
</dbReference>
<keyword evidence="8 13" id="KW-0267">Excision nuclease</keyword>